<name>A0A6J4UUN5_9BACT</name>
<dbReference type="AlphaFoldDB" id="A0A6J4UUN5"/>
<proteinExistence type="predicted"/>
<protein>
    <submittedName>
        <fullName evidence="2">Uncharacterized protein</fullName>
    </submittedName>
</protein>
<organism evidence="2">
    <name type="scientific">uncultured Thermomicrobiales bacterium</name>
    <dbReference type="NCBI Taxonomy" id="1645740"/>
    <lineage>
        <taxon>Bacteria</taxon>
        <taxon>Pseudomonadati</taxon>
        <taxon>Thermomicrobiota</taxon>
        <taxon>Thermomicrobia</taxon>
        <taxon>Thermomicrobiales</taxon>
        <taxon>environmental samples</taxon>
    </lineage>
</organism>
<evidence type="ECO:0000313" key="2">
    <source>
        <dbReference type="EMBL" id="CAA9556992.1"/>
    </source>
</evidence>
<sequence length="43" mass="4637">MRLASGPLPKWTGQFHFGQPWSAMPTPIGVSSQPTPSTLQGTR</sequence>
<dbReference type="EMBL" id="CADCWI010000082">
    <property type="protein sequence ID" value="CAA9556992.1"/>
    <property type="molecule type" value="Genomic_DNA"/>
</dbReference>
<gene>
    <name evidence="2" type="ORF">AVDCRST_MAG43-1547</name>
</gene>
<accession>A0A6J4UUN5</accession>
<feature type="region of interest" description="Disordered" evidence="1">
    <location>
        <begin position="14"/>
        <end position="43"/>
    </location>
</feature>
<reference evidence="2" key="1">
    <citation type="submission" date="2020-02" db="EMBL/GenBank/DDBJ databases">
        <authorList>
            <person name="Meier V. D."/>
        </authorList>
    </citation>
    <scope>NUCLEOTIDE SEQUENCE</scope>
    <source>
        <strain evidence="2">AVDCRST_MAG43</strain>
    </source>
</reference>
<evidence type="ECO:0000256" key="1">
    <source>
        <dbReference type="SAM" id="MobiDB-lite"/>
    </source>
</evidence>
<feature type="compositionally biased region" description="Polar residues" evidence="1">
    <location>
        <begin position="29"/>
        <end position="43"/>
    </location>
</feature>